<sequence length="191" mass="21985">MKKQNFGSNLVEMQTIVKGCQNNEKAAFAKLFTMHRAIIENVAFRILREREEVKEVVQEVFFRIFKGINNFSGKSGISTWIYRITLNESFRMLQKRSGADRQVIDIDTVENELTVDHDYLSEIVSRERSKALVKTLEQLNPDHKAMLIMFYFGSMKTEEIASVLHLPVGTVNSRIARARDALKVLLETESV</sequence>
<dbReference type="Gene3D" id="1.10.10.10">
    <property type="entry name" value="Winged helix-like DNA-binding domain superfamily/Winged helix DNA-binding domain"/>
    <property type="match status" value="1"/>
</dbReference>
<dbReference type="GO" id="GO:0006352">
    <property type="term" value="P:DNA-templated transcription initiation"/>
    <property type="evidence" value="ECO:0007669"/>
    <property type="project" value="InterPro"/>
</dbReference>
<comment type="caution">
    <text evidence="7">The sequence shown here is derived from an EMBL/GenBank/DDBJ whole genome shotgun (WGS) entry which is preliminary data.</text>
</comment>
<evidence type="ECO:0000259" key="6">
    <source>
        <dbReference type="Pfam" id="PF08281"/>
    </source>
</evidence>
<dbReference type="Gene3D" id="1.10.1740.10">
    <property type="match status" value="1"/>
</dbReference>
<dbReference type="SUPFAM" id="SSF88946">
    <property type="entry name" value="Sigma2 domain of RNA polymerase sigma factors"/>
    <property type="match status" value="1"/>
</dbReference>
<feature type="domain" description="RNA polymerase sigma factor 70 region 4 type 2" evidence="6">
    <location>
        <begin position="131"/>
        <end position="182"/>
    </location>
</feature>
<dbReference type="InterPro" id="IPR013249">
    <property type="entry name" value="RNA_pol_sigma70_r4_t2"/>
</dbReference>
<dbReference type="InterPro" id="IPR013324">
    <property type="entry name" value="RNA_pol_sigma_r3/r4-like"/>
</dbReference>
<name>A0A1F7FKR7_UNCRA</name>
<dbReference type="GO" id="GO:0003677">
    <property type="term" value="F:DNA binding"/>
    <property type="evidence" value="ECO:0007669"/>
    <property type="project" value="InterPro"/>
</dbReference>
<dbReference type="Proteomes" id="UP000179243">
    <property type="component" value="Unassembled WGS sequence"/>
</dbReference>
<evidence type="ECO:0000256" key="3">
    <source>
        <dbReference type="ARBA" id="ARBA00023082"/>
    </source>
</evidence>
<keyword evidence="3" id="KW-0731">Sigma factor</keyword>
<dbReference type="InterPro" id="IPR007627">
    <property type="entry name" value="RNA_pol_sigma70_r2"/>
</dbReference>
<dbReference type="GO" id="GO:0016987">
    <property type="term" value="F:sigma factor activity"/>
    <property type="evidence" value="ECO:0007669"/>
    <property type="project" value="UniProtKB-KW"/>
</dbReference>
<dbReference type="InterPro" id="IPR036388">
    <property type="entry name" value="WH-like_DNA-bd_sf"/>
</dbReference>
<dbReference type="AlphaFoldDB" id="A0A1F7FKR7"/>
<feature type="domain" description="RNA polymerase sigma-70 region 2" evidence="5">
    <location>
        <begin position="31"/>
        <end position="97"/>
    </location>
</feature>
<comment type="similarity">
    <text evidence="1">Belongs to the sigma-70 factor family. ECF subfamily.</text>
</comment>
<dbReference type="CDD" id="cd06171">
    <property type="entry name" value="Sigma70_r4"/>
    <property type="match status" value="1"/>
</dbReference>
<evidence type="ECO:0000256" key="1">
    <source>
        <dbReference type="ARBA" id="ARBA00010641"/>
    </source>
</evidence>
<dbReference type="Pfam" id="PF04542">
    <property type="entry name" value="Sigma70_r2"/>
    <property type="match status" value="1"/>
</dbReference>
<dbReference type="Pfam" id="PF08281">
    <property type="entry name" value="Sigma70_r4_2"/>
    <property type="match status" value="1"/>
</dbReference>
<keyword evidence="4" id="KW-0804">Transcription</keyword>
<evidence type="ECO:0000313" key="8">
    <source>
        <dbReference type="Proteomes" id="UP000179243"/>
    </source>
</evidence>
<evidence type="ECO:0000256" key="2">
    <source>
        <dbReference type="ARBA" id="ARBA00023015"/>
    </source>
</evidence>
<protein>
    <submittedName>
        <fullName evidence="7">Uncharacterized protein</fullName>
    </submittedName>
</protein>
<gene>
    <name evidence="7" type="ORF">A2519_13930</name>
</gene>
<evidence type="ECO:0000259" key="5">
    <source>
        <dbReference type="Pfam" id="PF04542"/>
    </source>
</evidence>
<proteinExistence type="inferred from homology"/>
<accession>A0A1F7FKR7</accession>
<dbReference type="SUPFAM" id="SSF88659">
    <property type="entry name" value="Sigma3 and sigma4 domains of RNA polymerase sigma factors"/>
    <property type="match status" value="1"/>
</dbReference>
<evidence type="ECO:0000313" key="7">
    <source>
        <dbReference type="EMBL" id="OGK07223.1"/>
    </source>
</evidence>
<dbReference type="InterPro" id="IPR014284">
    <property type="entry name" value="RNA_pol_sigma-70_dom"/>
</dbReference>
<dbReference type="PANTHER" id="PTHR43133">
    <property type="entry name" value="RNA POLYMERASE ECF-TYPE SIGMA FACTO"/>
    <property type="match status" value="1"/>
</dbReference>
<dbReference type="InterPro" id="IPR013325">
    <property type="entry name" value="RNA_pol_sigma_r2"/>
</dbReference>
<reference evidence="7 8" key="1">
    <citation type="journal article" date="2016" name="Nat. Commun.">
        <title>Thousands of microbial genomes shed light on interconnected biogeochemical processes in an aquifer system.</title>
        <authorList>
            <person name="Anantharaman K."/>
            <person name="Brown C.T."/>
            <person name="Hug L.A."/>
            <person name="Sharon I."/>
            <person name="Castelle C.J."/>
            <person name="Probst A.J."/>
            <person name="Thomas B.C."/>
            <person name="Singh A."/>
            <person name="Wilkins M.J."/>
            <person name="Karaoz U."/>
            <person name="Brodie E.L."/>
            <person name="Williams K.H."/>
            <person name="Hubbard S.S."/>
            <person name="Banfield J.F."/>
        </authorList>
    </citation>
    <scope>NUCLEOTIDE SEQUENCE [LARGE SCALE GENOMIC DNA]</scope>
</reference>
<keyword evidence="2" id="KW-0805">Transcription regulation</keyword>
<organism evidence="7 8">
    <name type="scientific">Candidatus Raymondbacteria bacterium RIFOXYD12_FULL_49_13</name>
    <dbReference type="NCBI Taxonomy" id="1817890"/>
    <lineage>
        <taxon>Bacteria</taxon>
        <taxon>Raymondiibacteriota</taxon>
    </lineage>
</organism>
<evidence type="ECO:0000256" key="4">
    <source>
        <dbReference type="ARBA" id="ARBA00023163"/>
    </source>
</evidence>
<dbReference type="NCBIfam" id="TIGR02937">
    <property type="entry name" value="sigma70-ECF"/>
    <property type="match status" value="1"/>
</dbReference>
<dbReference type="PANTHER" id="PTHR43133:SF51">
    <property type="entry name" value="RNA POLYMERASE SIGMA FACTOR"/>
    <property type="match status" value="1"/>
</dbReference>
<dbReference type="InterPro" id="IPR039425">
    <property type="entry name" value="RNA_pol_sigma-70-like"/>
</dbReference>
<dbReference type="EMBL" id="MFYX01000011">
    <property type="protein sequence ID" value="OGK07223.1"/>
    <property type="molecule type" value="Genomic_DNA"/>
</dbReference>